<dbReference type="HOGENOM" id="CLU_2813076_0_0_1"/>
<gene>
    <name evidence="2" type="ORF">OCS_05411</name>
</gene>
<sequence length="67" mass="7353">MSWAFPWAKGSLLHRLGAQPGRRESLVGEDKQLQPSQVPVRVSRERPPTSHCVCQVHGPEPGQGSVL</sequence>
<dbReference type="Proteomes" id="UP000019374">
    <property type="component" value="Unassembled WGS sequence"/>
</dbReference>
<evidence type="ECO:0000313" key="3">
    <source>
        <dbReference type="Proteomes" id="UP000019374"/>
    </source>
</evidence>
<accession>T5AAN5</accession>
<protein>
    <submittedName>
        <fullName evidence="2">Uncharacterized protein</fullName>
    </submittedName>
</protein>
<evidence type="ECO:0000256" key="1">
    <source>
        <dbReference type="SAM" id="MobiDB-lite"/>
    </source>
</evidence>
<proteinExistence type="predicted"/>
<dbReference type="AlphaFoldDB" id="T5AAN5"/>
<organism evidence="2 3">
    <name type="scientific">Ophiocordyceps sinensis (strain Co18 / CGMCC 3.14243)</name>
    <name type="common">Yarsagumba caterpillar fungus</name>
    <name type="synonym">Hirsutella sinensis</name>
    <dbReference type="NCBI Taxonomy" id="911162"/>
    <lineage>
        <taxon>Eukaryota</taxon>
        <taxon>Fungi</taxon>
        <taxon>Dikarya</taxon>
        <taxon>Ascomycota</taxon>
        <taxon>Pezizomycotina</taxon>
        <taxon>Sordariomycetes</taxon>
        <taxon>Hypocreomycetidae</taxon>
        <taxon>Hypocreales</taxon>
        <taxon>Ophiocordycipitaceae</taxon>
        <taxon>Ophiocordyceps</taxon>
    </lineage>
</organism>
<feature type="region of interest" description="Disordered" evidence="1">
    <location>
        <begin position="20"/>
        <end position="67"/>
    </location>
</feature>
<dbReference type="EMBL" id="KE653907">
    <property type="protein sequence ID" value="EQK98877.1"/>
    <property type="molecule type" value="Genomic_DNA"/>
</dbReference>
<name>T5AAN5_OPHSC</name>
<reference evidence="2 3" key="1">
    <citation type="journal article" date="2013" name="Chin. Sci. Bull.">
        <title>Genome survey uncovers the secrets of sex and lifestyle in caterpillar fungus.</title>
        <authorList>
            <person name="Hu X."/>
            <person name="Zhang Y."/>
            <person name="Xiao G."/>
            <person name="Zheng P."/>
            <person name="Xia Y."/>
            <person name="Zhang X."/>
            <person name="St Leger R.J."/>
            <person name="Liu X."/>
            <person name="Wang C."/>
        </authorList>
    </citation>
    <scope>NUCLEOTIDE SEQUENCE [LARGE SCALE GENOMIC DNA]</scope>
    <source>
        <strain evidence="3">Co18 / CGMCC 3.14243</strain>
        <tissue evidence="2">Fruit-body</tissue>
    </source>
</reference>
<evidence type="ECO:0000313" key="2">
    <source>
        <dbReference type="EMBL" id="EQK98877.1"/>
    </source>
</evidence>
<feature type="compositionally biased region" description="Basic and acidic residues" evidence="1">
    <location>
        <begin position="21"/>
        <end position="32"/>
    </location>
</feature>